<sequence length="203" mass="22503">MLHAVQGFDHPEQAGLIASMFADRKRVFVDLLGWDVPHDAVSERDQFDGADAEYLIFAQGDDHIASLRLLRTDGPHLLGSVFPDLVHGDVPGGPDIREISRFCISPRHRGPVRLQARRLLATALTEYALLFGLSAYTAVAHVSRMSNLFATGWRIRPLGLPDLEAQHPSAALIIEIDANTPHLLQRSGRYEHARLQFATRMAA</sequence>
<name>A0ABW3H510_9SPHN</name>
<dbReference type="RefSeq" id="WP_264944376.1">
    <property type="nucleotide sequence ID" value="NZ_JAPDRA010000004.1"/>
</dbReference>
<evidence type="ECO:0000313" key="7">
    <source>
        <dbReference type="EMBL" id="MFD0946571.1"/>
    </source>
</evidence>
<organism evidence="7 8">
    <name type="scientific">Sphingomonas canadensis</name>
    <dbReference type="NCBI Taxonomy" id="1219257"/>
    <lineage>
        <taxon>Bacteria</taxon>
        <taxon>Pseudomonadati</taxon>
        <taxon>Pseudomonadota</taxon>
        <taxon>Alphaproteobacteria</taxon>
        <taxon>Sphingomonadales</taxon>
        <taxon>Sphingomonadaceae</taxon>
        <taxon>Sphingomonas</taxon>
    </lineage>
</organism>
<keyword evidence="8" id="KW-1185">Reference proteome</keyword>
<evidence type="ECO:0000256" key="6">
    <source>
        <dbReference type="RuleBase" id="RU361135"/>
    </source>
</evidence>
<dbReference type="PRINTS" id="PR01549">
    <property type="entry name" value="AUTOINDCRSYN"/>
</dbReference>
<dbReference type="Pfam" id="PF00765">
    <property type="entry name" value="Autoind_synth"/>
    <property type="match status" value="1"/>
</dbReference>
<dbReference type="PROSITE" id="PS51187">
    <property type="entry name" value="AUTOINDUCER_SYNTH_2"/>
    <property type="match status" value="1"/>
</dbReference>
<keyword evidence="1 5" id="KW-0673">Quorum sensing</keyword>
<dbReference type="PANTHER" id="PTHR39322">
    <property type="entry name" value="ACYL-HOMOSERINE-LACTONE SYNTHASE"/>
    <property type="match status" value="1"/>
</dbReference>
<evidence type="ECO:0000313" key="8">
    <source>
        <dbReference type="Proteomes" id="UP001596977"/>
    </source>
</evidence>
<dbReference type="Proteomes" id="UP001596977">
    <property type="component" value="Unassembled WGS sequence"/>
</dbReference>
<comment type="similarity">
    <text evidence="5 6">Belongs to the autoinducer synthase family.</text>
</comment>
<accession>A0ABW3H510</accession>
<dbReference type="InterPro" id="IPR016181">
    <property type="entry name" value="Acyl_CoA_acyltransferase"/>
</dbReference>
<keyword evidence="2 6" id="KW-0808">Transferase</keyword>
<reference evidence="8" key="1">
    <citation type="journal article" date="2019" name="Int. J. Syst. Evol. Microbiol.">
        <title>The Global Catalogue of Microorganisms (GCM) 10K type strain sequencing project: providing services to taxonomists for standard genome sequencing and annotation.</title>
        <authorList>
            <consortium name="The Broad Institute Genomics Platform"/>
            <consortium name="The Broad Institute Genome Sequencing Center for Infectious Disease"/>
            <person name="Wu L."/>
            <person name="Ma J."/>
        </authorList>
    </citation>
    <scope>NUCLEOTIDE SEQUENCE [LARGE SCALE GENOMIC DNA]</scope>
    <source>
        <strain evidence="8">CCUG 62982</strain>
    </source>
</reference>
<proteinExistence type="inferred from homology"/>
<evidence type="ECO:0000256" key="2">
    <source>
        <dbReference type="ARBA" id="ARBA00022679"/>
    </source>
</evidence>
<dbReference type="InterPro" id="IPR001690">
    <property type="entry name" value="Autoind_synthase"/>
</dbReference>
<evidence type="ECO:0000256" key="4">
    <source>
        <dbReference type="ARBA" id="ARBA00022929"/>
    </source>
</evidence>
<evidence type="ECO:0000256" key="1">
    <source>
        <dbReference type="ARBA" id="ARBA00022654"/>
    </source>
</evidence>
<comment type="caution">
    <text evidence="7">The sequence shown here is derived from an EMBL/GenBank/DDBJ whole genome shotgun (WGS) entry which is preliminary data.</text>
</comment>
<keyword evidence="4 5" id="KW-0071">Autoinducer synthesis</keyword>
<keyword evidence="3 6" id="KW-0949">S-adenosyl-L-methionine</keyword>
<dbReference type="PANTHER" id="PTHR39322:SF1">
    <property type="entry name" value="ISOVALERYL-HOMOSERINE LACTONE SYNTHASE"/>
    <property type="match status" value="1"/>
</dbReference>
<dbReference type="EMBL" id="JBHTJG010000004">
    <property type="protein sequence ID" value="MFD0946571.1"/>
    <property type="molecule type" value="Genomic_DNA"/>
</dbReference>
<dbReference type="EC" id="2.3.1.184" evidence="6"/>
<evidence type="ECO:0000256" key="3">
    <source>
        <dbReference type="ARBA" id="ARBA00022691"/>
    </source>
</evidence>
<gene>
    <name evidence="7" type="ORF">ACFQ1E_09500</name>
</gene>
<comment type="catalytic activity">
    <reaction evidence="6">
        <text>a fatty acyl-[ACP] + S-adenosyl-L-methionine = an N-acyl-L-homoserine lactone + S-methyl-5'-thioadenosine + holo-[ACP] + H(+)</text>
        <dbReference type="Rhea" id="RHEA:10096"/>
        <dbReference type="Rhea" id="RHEA-COMP:9685"/>
        <dbReference type="Rhea" id="RHEA-COMP:14125"/>
        <dbReference type="ChEBI" id="CHEBI:15378"/>
        <dbReference type="ChEBI" id="CHEBI:17509"/>
        <dbReference type="ChEBI" id="CHEBI:55474"/>
        <dbReference type="ChEBI" id="CHEBI:59789"/>
        <dbReference type="ChEBI" id="CHEBI:64479"/>
        <dbReference type="ChEBI" id="CHEBI:138651"/>
        <dbReference type="EC" id="2.3.1.184"/>
    </reaction>
</comment>
<dbReference type="Gene3D" id="3.40.630.30">
    <property type="match status" value="1"/>
</dbReference>
<evidence type="ECO:0000256" key="5">
    <source>
        <dbReference type="PROSITE-ProRule" id="PRU00533"/>
    </source>
</evidence>
<protein>
    <recommendedName>
        <fullName evidence="6">Acyl-homoserine-lactone synthase</fullName>
        <ecNumber evidence="6">2.3.1.184</ecNumber>
    </recommendedName>
    <alternativeName>
        <fullName evidence="6">Autoinducer synthesis protein</fullName>
    </alternativeName>
</protein>
<dbReference type="SUPFAM" id="SSF55729">
    <property type="entry name" value="Acyl-CoA N-acyltransferases (Nat)"/>
    <property type="match status" value="1"/>
</dbReference>